<protein>
    <submittedName>
        <fullName evidence="3">(pine wood nematode) hypothetical protein</fullName>
    </submittedName>
    <submittedName>
        <fullName evidence="6">Tyrosine-protein phosphatase domain-containing protein</fullName>
    </submittedName>
</protein>
<dbReference type="PANTHER" id="PTHR46163">
    <property type="entry name" value="TYROSINE-PROTEIN PHOSPHATASE-RELATED"/>
    <property type="match status" value="1"/>
</dbReference>
<dbReference type="Proteomes" id="UP000582659">
    <property type="component" value="Unassembled WGS sequence"/>
</dbReference>
<evidence type="ECO:0000313" key="6">
    <source>
        <dbReference type="WBParaSite" id="BXY_1397600.1"/>
    </source>
</evidence>
<dbReference type="SMART" id="SM00194">
    <property type="entry name" value="PTPc"/>
    <property type="match status" value="1"/>
</dbReference>
<evidence type="ECO:0000313" key="3">
    <source>
        <dbReference type="EMBL" id="CAD5234110.1"/>
    </source>
</evidence>
<dbReference type="InterPro" id="IPR029021">
    <property type="entry name" value="Prot-tyrosine_phosphatase-like"/>
</dbReference>
<feature type="region of interest" description="Disordered" evidence="1">
    <location>
        <begin position="1"/>
        <end position="25"/>
    </location>
</feature>
<evidence type="ECO:0000313" key="4">
    <source>
        <dbReference type="Proteomes" id="UP000095284"/>
    </source>
</evidence>
<evidence type="ECO:0000259" key="2">
    <source>
        <dbReference type="PROSITE" id="PS50055"/>
    </source>
</evidence>
<feature type="region of interest" description="Disordered" evidence="1">
    <location>
        <begin position="195"/>
        <end position="214"/>
    </location>
</feature>
<reference evidence="3" key="2">
    <citation type="submission" date="2020-09" db="EMBL/GenBank/DDBJ databases">
        <authorList>
            <person name="Kikuchi T."/>
        </authorList>
    </citation>
    <scope>NUCLEOTIDE SEQUENCE</scope>
    <source>
        <strain evidence="3">Ka4C1</strain>
    </source>
</reference>
<keyword evidence="5" id="KW-1185">Reference proteome</keyword>
<dbReference type="WBParaSite" id="BXY_1397600.1">
    <property type="protein sequence ID" value="BXY_1397600.1"/>
    <property type="gene ID" value="BXY_1397600"/>
</dbReference>
<dbReference type="EMBL" id="CAJFCV020000006">
    <property type="protein sequence ID" value="CAG9129691.1"/>
    <property type="molecule type" value="Genomic_DNA"/>
</dbReference>
<dbReference type="OrthoDB" id="5849916at2759"/>
<feature type="domain" description="Tyrosine-protein phosphatase" evidence="2">
    <location>
        <begin position="65"/>
        <end position="329"/>
    </location>
</feature>
<dbReference type="AlphaFoldDB" id="A0A1I7SLP3"/>
<evidence type="ECO:0000313" key="5">
    <source>
        <dbReference type="Proteomes" id="UP000659654"/>
    </source>
</evidence>
<proteinExistence type="predicted"/>
<reference evidence="6" key="1">
    <citation type="submission" date="2016-11" db="UniProtKB">
        <authorList>
            <consortium name="WormBaseParasite"/>
        </authorList>
    </citation>
    <scope>IDENTIFICATION</scope>
</reference>
<dbReference type="EMBL" id="CAJFDI010000006">
    <property type="protein sequence ID" value="CAD5234110.1"/>
    <property type="molecule type" value="Genomic_DNA"/>
</dbReference>
<dbReference type="GO" id="GO:0004725">
    <property type="term" value="F:protein tyrosine phosphatase activity"/>
    <property type="evidence" value="ECO:0007669"/>
    <property type="project" value="InterPro"/>
</dbReference>
<dbReference type="SMR" id="A0A1I7SLP3"/>
<dbReference type="PANTHER" id="PTHR46163:SF17">
    <property type="entry name" value="DNA-DIRECTED DNA POLYMERASE-RELATED"/>
    <property type="match status" value="1"/>
</dbReference>
<sequence length="357" mass="40728">MKVKRSIRRPSGLTPKAKFGKEDIGENPKDFITTVSKTRNLTARQSQFDGVMGNSRIEMAAFLEKRDKDGSRLPIPVIDRLRVKLSTKIAGDKDYYNATYFTANEEDFIIAQGPNFANVGQFWRIVYTNGCQLIICTVEDKSFSDTERSKCFNFFPREENKSQNFLNGRFTVKCLKKQGQKGFAVYEILLTSTDPMPKKDKDDPESGAAVSEAQDDKNKTISLIHIYDWKLDQWPDLEMLYSALQMVLAKEDAIFKKAADSFIPPVICMGLNAIQRPCAMSLWITLMKQCEHRDSFDIETLIRNMIRVRPGAFTDKLTFFLVYAMGFKMAAKAGWLTTEDGKQRVAEIEEGYKKISK</sequence>
<evidence type="ECO:0000256" key="1">
    <source>
        <dbReference type="SAM" id="MobiDB-lite"/>
    </source>
</evidence>
<organism evidence="4 6">
    <name type="scientific">Bursaphelenchus xylophilus</name>
    <name type="common">Pinewood nematode worm</name>
    <name type="synonym">Aphelenchoides xylophilus</name>
    <dbReference type="NCBI Taxonomy" id="6326"/>
    <lineage>
        <taxon>Eukaryota</taxon>
        <taxon>Metazoa</taxon>
        <taxon>Ecdysozoa</taxon>
        <taxon>Nematoda</taxon>
        <taxon>Chromadorea</taxon>
        <taxon>Rhabditida</taxon>
        <taxon>Tylenchina</taxon>
        <taxon>Tylenchomorpha</taxon>
        <taxon>Aphelenchoidea</taxon>
        <taxon>Aphelenchoididae</taxon>
        <taxon>Bursaphelenchus</taxon>
    </lineage>
</organism>
<dbReference type="Gene3D" id="3.90.190.10">
    <property type="entry name" value="Protein tyrosine phosphatase superfamily"/>
    <property type="match status" value="1"/>
</dbReference>
<dbReference type="Pfam" id="PF00102">
    <property type="entry name" value="Y_phosphatase"/>
    <property type="match status" value="1"/>
</dbReference>
<dbReference type="InterPro" id="IPR000242">
    <property type="entry name" value="PTP_cat"/>
</dbReference>
<dbReference type="PROSITE" id="PS50055">
    <property type="entry name" value="TYR_PHOSPHATASE_PTP"/>
    <property type="match status" value="1"/>
</dbReference>
<dbReference type="InterPro" id="IPR052782">
    <property type="entry name" value="Oocyte-zygote_transition_reg"/>
</dbReference>
<accession>A0A1I7SLP3</accession>
<dbReference type="SUPFAM" id="SSF52799">
    <property type="entry name" value="(Phosphotyrosine protein) phosphatases II"/>
    <property type="match status" value="1"/>
</dbReference>
<dbReference type="Proteomes" id="UP000659654">
    <property type="component" value="Unassembled WGS sequence"/>
</dbReference>
<dbReference type="eggNOG" id="ENOG502TBBZ">
    <property type="taxonomic scope" value="Eukaryota"/>
</dbReference>
<gene>
    <name evidence="3" type="ORF">BXYJ_LOCUS14201</name>
</gene>
<dbReference type="Proteomes" id="UP000095284">
    <property type="component" value="Unplaced"/>
</dbReference>
<name>A0A1I7SLP3_BURXY</name>